<keyword evidence="3" id="KW-1185">Reference proteome</keyword>
<feature type="transmembrane region" description="Helical" evidence="1">
    <location>
        <begin position="127"/>
        <end position="148"/>
    </location>
</feature>
<reference evidence="2 3" key="1">
    <citation type="submission" date="2019-01" db="EMBL/GenBank/DDBJ databases">
        <title>Lacibacter sp. strain TTM-7.</title>
        <authorList>
            <person name="Chen W.-M."/>
        </authorList>
    </citation>
    <scope>NUCLEOTIDE SEQUENCE [LARGE SCALE GENOMIC DNA]</scope>
    <source>
        <strain evidence="2 3">TTM-7</strain>
    </source>
</reference>
<keyword evidence="1" id="KW-0812">Transmembrane</keyword>
<evidence type="ECO:0000256" key="1">
    <source>
        <dbReference type="SAM" id="Phobius"/>
    </source>
</evidence>
<dbReference type="EMBL" id="SDHW01000001">
    <property type="protein sequence ID" value="RXK62533.1"/>
    <property type="molecule type" value="Genomic_DNA"/>
</dbReference>
<sequence>MSDLVVSKRVRQLRFFAIITLILSVIEILLITGYTVYSGTIPENYLVYLKWLFVISDILLVITVFRLVRLYYPSRALSIRIQYIFLILAYLSVFGIVVYLAWLYNFIDLFFTIEPIVSEFEMSEDLFPVLLFFAFVLIKISSLVYTQVNGFRLIKEIRKNYRDSLVETSDLL</sequence>
<dbReference type="AlphaFoldDB" id="A0A4Q1CN73"/>
<name>A0A4Q1CN73_9BACT</name>
<feature type="transmembrane region" description="Helical" evidence="1">
    <location>
        <begin position="48"/>
        <end position="72"/>
    </location>
</feature>
<evidence type="ECO:0000313" key="3">
    <source>
        <dbReference type="Proteomes" id="UP000290204"/>
    </source>
</evidence>
<gene>
    <name evidence="2" type="ORF">ESA94_05905</name>
</gene>
<organism evidence="2 3">
    <name type="scientific">Lacibacter luteus</name>
    <dbReference type="NCBI Taxonomy" id="2508719"/>
    <lineage>
        <taxon>Bacteria</taxon>
        <taxon>Pseudomonadati</taxon>
        <taxon>Bacteroidota</taxon>
        <taxon>Chitinophagia</taxon>
        <taxon>Chitinophagales</taxon>
        <taxon>Chitinophagaceae</taxon>
        <taxon>Lacibacter</taxon>
    </lineage>
</organism>
<keyword evidence="1" id="KW-1133">Transmembrane helix</keyword>
<dbReference type="Proteomes" id="UP000290204">
    <property type="component" value="Unassembled WGS sequence"/>
</dbReference>
<dbReference type="RefSeq" id="WP_129129904.1">
    <property type="nucleotide sequence ID" value="NZ_SDHW01000001.1"/>
</dbReference>
<accession>A0A4Q1CN73</accession>
<keyword evidence="1" id="KW-0472">Membrane</keyword>
<proteinExistence type="predicted"/>
<comment type="caution">
    <text evidence="2">The sequence shown here is derived from an EMBL/GenBank/DDBJ whole genome shotgun (WGS) entry which is preliminary data.</text>
</comment>
<protein>
    <submittedName>
        <fullName evidence="2">Uncharacterized protein</fullName>
    </submittedName>
</protein>
<feature type="transmembrane region" description="Helical" evidence="1">
    <location>
        <begin position="84"/>
        <end position="107"/>
    </location>
</feature>
<evidence type="ECO:0000313" key="2">
    <source>
        <dbReference type="EMBL" id="RXK62533.1"/>
    </source>
</evidence>
<feature type="transmembrane region" description="Helical" evidence="1">
    <location>
        <begin position="12"/>
        <end position="36"/>
    </location>
</feature>